<dbReference type="EMBL" id="GL883170">
    <property type="protein sequence ID" value="EGF98742.1"/>
    <property type="molecule type" value="Genomic_DNA"/>
</dbReference>
<dbReference type="Proteomes" id="UP000001072">
    <property type="component" value="Unassembled WGS sequence"/>
</dbReference>
<dbReference type="OrthoDB" id="2506069at2759"/>
<name>F4S9E6_MELLP</name>
<evidence type="ECO:0000313" key="1">
    <source>
        <dbReference type="EMBL" id="EGF98742.1"/>
    </source>
</evidence>
<dbReference type="InterPro" id="IPR032675">
    <property type="entry name" value="LRR_dom_sf"/>
</dbReference>
<dbReference type="HOGENOM" id="CLU_801883_0_0_1"/>
<evidence type="ECO:0000313" key="2">
    <source>
        <dbReference type="Proteomes" id="UP000001072"/>
    </source>
</evidence>
<dbReference type="InParanoid" id="F4S9E6"/>
<accession>F4S9E6</accession>
<dbReference type="AlphaFoldDB" id="F4S9E6"/>
<dbReference type="KEGG" id="mlr:MELLADRAFT_113300"/>
<evidence type="ECO:0008006" key="3">
    <source>
        <dbReference type="Google" id="ProtNLM"/>
    </source>
</evidence>
<dbReference type="RefSeq" id="XP_007418029.1">
    <property type="nucleotide sequence ID" value="XM_007417967.1"/>
</dbReference>
<dbReference type="VEuPathDB" id="FungiDB:MELLADRAFT_113300"/>
<proteinExistence type="predicted"/>
<dbReference type="Gene3D" id="3.80.10.10">
    <property type="entry name" value="Ribonuclease Inhibitor"/>
    <property type="match status" value="1"/>
</dbReference>
<dbReference type="GeneID" id="18924942"/>
<organism evidence="2">
    <name type="scientific">Melampsora larici-populina (strain 98AG31 / pathotype 3-4-7)</name>
    <name type="common">Poplar leaf rust fungus</name>
    <dbReference type="NCBI Taxonomy" id="747676"/>
    <lineage>
        <taxon>Eukaryota</taxon>
        <taxon>Fungi</taxon>
        <taxon>Dikarya</taxon>
        <taxon>Basidiomycota</taxon>
        <taxon>Pucciniomycotina</taxon>
        <taxon>Pucciniomycetes</taxon>
        <taxon>Pucciniales</taxon>
        <taxon>Melampsoraceae</taxon>
        <taxon>Melampsora</taxon>
    </lineage>
</organism>
<sequence length="346" mass="39330">MPSFNRLPFEIKQLIVKEVYLSDISSHVEENVPVFFRKDNFFTPSDFKNGVAPTQSSIASVTLVNKQMHSICKEFLCRVLDLRGLTANDRRIYEDLTTHINRYQQYIRSVICPLIAFQQAWLDYHKEMLGHQKSALEWAERVIQTLDTLAKSTTIKKIELNLAFLPPAQDSSKPIIHHPLTQQTLDCVSKFQNLTTFGITTDTHLKVPEDMVLSAIGQMTHLESISLHNISKRSSELELLHAELGPSDTDTDTTIHPEEFIFTQLTHLVLSGFSLEEDVLFLFKSCPLVMNASIHSPNIRAHSVTSLIKYWPQLSTLDVNVRGGKGSIDLILYCSRNGIQLDEAFY</sequence>
<dbReference type="SUPFAM" id="SSF52047">
    <property type="entry name" value="RNI-like"/>
    <property type="match status" value="1"/>
</dbReference>
<reference evidence="2" key="1">
    <citation type="journal article" date="2011" name="Proc. Natl. Acad. Sci. U.S.A.">
        <title>Obligate biotrophy features unraveled by the genomic analysis of rust fungi.</title>
        <authorList>
            <person name="Duplessis S."/>
            <person name="Cuomo C.A."/>
            <person name="Lin Y.-C."/>
            <person name="Aerts A."/>
            <person name="Tisserant E."/>
            <person name="Veneault-Fourrey C."/>
            <person name="Joly D.L."/>
            <person name="Hacquard S."/>
            <person name="Amselem J."/>
            <person name="Cantarel B.L."/>
            <person name="Chiu R."/>
            <person name="Coutinho P.M."/>
            <person name="Feau N."/>
            <person name="Field M."/>
            <person name="Frey P."/>
            <person name="Gelhaye E."/>
            <person name="Goldberg J."/>
            <person name="Grabherr M.G."/>
            <person name="Kodira C.D."/>
            <person name="Kohler A."/>
            <person name="Kuees U."/>
            <person name="Lindquist E.A."/>
            <person name="Lucas S.M."/>
            <person name="Mago R."/>
            <person name="Mauceli E."/>
            <person name="Morin E."/>
            <person name="Murat C."/>
            <person name="Pangilinan J.L."/>
            <person name="Park R."/>
            <person name="Pearson M."/>
            <person name="Quesneville H."/>
            <person name="Rouhier N."/>
            <person name="Sakthikumar S."/>
            <person name="Salamov A.A."/>
            <person name="Schmutz J."/>
            <person name="Selles B."/>
            <person name="Shapiro H."/>
            <person name="Tanguay P."/>
            <person name="Tuskan G.A."/>
            <person name="Henrissat B."/>
            <person name="Van de Peer Y."/>
            <person name="Rouze P."/>
            <person name="Ellis J.G."/>
            <person name="Dodds P.N."/>
            <person name="Schein J.E."/>
            <person name="Zhong S."/>
            <person name="Hamelin R.C."/>
            <person name="Grigoriev I.V."/>
            <person name="Szabo L.J."/>
            <person name="Martin F."/>
        </authorList>
    </citation>
    <scope>NUCLEOTIDE SEQUENCE [LARGE SCALE GENOMIC DNA]</scope>
    <source>
        <strain evidence="2">98AG31 / pathotype 3-4-7</strain>
    </source>
</reference>
<keyword evidence="2" id="KW-1185">Reference proteome</keyword>
<gene>
    <name evidence="1" type="ORF">MELLADRAFT_113300</name>
</gene>
<protein>
    <recommendedName>
        <fullName evidence="3">F-box domain-containing protein</fullName>
    </recommendedName>
</protein>